<dbReference type="RefSeq" id="WP_194114530.1">
    <property type="nucleotide sequence ID" value="NZ_JADFUA010000001.1"/>
</dbReference>
<name>A0A8J7FHT5_9NEIS</name>
<proteinExistence type="predicted"/>
<evidence type="ECO:0000313" key="1">
    <source>
        <dbReference type="EMBL" id="MBE9608027.1"/>
    </source>
</evidence>
<sequence length="168" mass="18343">MDSTLFQKTALGVNELNERGGLISQKERRLLITIDGKRDATILAALLPGEDVPGMLLKLRNLGMIAAVKETKVDPLDFAGPVTIAPKLPVSNTRQLDAARKVILDVSQQYLGQSWADRLGEQLGKVRHADEFAPIIEQWLTALRRSGHRGAADTGQRQVNALLATQEA</sequence>
<keyword evidence="2" id="KW-1185">Reference proteome</keyword>
<organism evidence="1 2">
    <name type="scientific">Chitinilyticum piscinae</name>
    <dbReference type="NCBI Taxonomy" id="2866724"/>
    <lineage>
        <taxon>Bacteria</taxon>
        <taxon>Pseudomonadati</taxon>
        <taxon>Pseudomonadota</taxon>
        <taxon>Betaproteobacteria</taxon>
        <taxon>Neisseriales</taxon>
        <taxon>Chitinibacteraceae</taxon>
        <taxon>Chitinilyticum</taxon>
    </lineage>
</organism>
<reference evidence="1 2" key="1">
    <citation type="submission" date="2020-10" db="EMBL/GenBank/DDBJ databases">
        <title>The genome sequence of Chitinilyticum litopenaei 4Y14.</title>
        <authorList>
            <person name="Liu Y."/>
        </authorList>
    </citation>
    <scope>NUCLEOTIDE SEQUENCE [LARGE SCALE GENOMIC DNA]</scope>
    <source>
        <strain evidence="1 2">4Y14</strain>
    </source>
</reference>
<gene>
    <name evidence="1" type="ORF">INR99_01570</name>
</gene>
<dbReference type="AlphaFoldDB" id="A0A8J7FHT5"/>
<accession>A0A8J7FHT5</accession>
<comment type="caution">
    <text evidence="1">The sequence shown here is derived from an EMBL/GenBank/DDBJ whole genome shotgun (WGS) entry which is preliminary data.</text>
</comment>
<evidence type="ECO:0000313" key="2">
    <source>
        <dbReference type="Proteomes" id="UP000604481"/>
    </source>
</evidence>
<dbReference type="EMBL" id="JADFUA010000001">
    <property type="protein sequence ID" value="MBE9608027.1"/>
    <property type="molecule type" value="Genomic_DNA"/>
</dbReference>
<protein>
    <submittedName>
        <fullName evidence="1">Uncharacterized protein</fullName>
    </submittedName>
</protein>
<dbReference type="Proteomes" id="UP000604481">
    <property type="component" value="Unassembled WGS sequence"/>
</dbReference>